<name>A0ABX8Z5D4_9NEIS</name>
<dbReference type="Proteomes" id="UP000825679">
    <property type="component" value="Chromosome"/>
</dbReference>
<dbReference type="SUPFAM" id="SSF53383">
    <property type="entry name" value="PLP-dependent transferases"/>
    <property type="match status" value="1"/>
</dbReference>
<dbReference type="InterPro" id="IPR015424">
    <property type="entry name" value="PyrdxlP-dep_Trfase"/>
</dbReference>
<dbReference type="Pfam" id="PF00155">
    <property type="entry name" value="Aminotran_1_2"/>
    <property type="match status" value="1"/>
</dbReference>
<keyword evidence="5 8" id="KW-0456">Lyase</keyword>
<evidence type="ECO:0000256" key="1">
    <source>
        <dbReference type="ARBA" id="ARBA00001933"/>
    </source>
</evidence>
<dbReference type="NCBIfam" id="TIGR04350">
    <property type="entry name" value="C_S_lyase_PatB"/>
    <property type="match status" value="1"/>
</dbReference>
<dbReference type="InterPro" id="IPR027619">
    <property type="entry name" value="C-S_lyase_PatB-like"/>
</dbReference>
<organism evidence="8 9">
    <name type="scientific">Deefgea tanakiae</name>
    <dbReference type="NCBI Taxonomy" id="2865840"/>
    <lineage>
        <taxon>Bacteria</taxon>
        <taxon>Pseudomonadati</taxon>
        <taxon>Pseudomonadota</taxon>
        <taxon>Betaproteobacteria</taxon>
        <taxon>Neisseriales</taxon>
        <taxon>Chitinibacteraceae</taxon>
        <taxon>Deefgea</taxon>
    </lineage>
</organism>
<dbReference type="RefSeq" id="WP_221004803.1">
    <property type="nucleotide sequence ID" value="NZ_CP081150.1"/>
</dbReference>
<evidence type="ECO:0000256" key="2">
    <source>
        <dbReference type="ARBA" id="ARBA00012224"/>
    </source>
</evidence>
<dbReference type="Gene3D" id="3.90.1150.10">
    <property type="entry name" value="Aspartate Aminotransferase, domain 1"/>
    <property type="match status" value="1"/>
</dbReference>
<dbReference type="PANTHER" id="PTHR43525">
    <property type="entry name" value="PROTEIN MALY"/>
    <property type="match status" value="1"/>
</dbReference>
<dbReference type="CDD" id="cd00609">
    <property type="entry name" value="AAT_like"/>
    <property type="match status" value="1"/>
</dbReference>
<evidence type="ECO:0000256" key="6">
    <source>
        <dbReference type="ARBA" id="ARBA00037974"/>
    </source>
</evidence>
<dbReference type="EC" id="4.4.1.13" evidence="2"/>
<dbReference type="Gene3D" id="3.40.640.10">
    <property type="entry name" value="Type I PLP-dependent aspartate aminotransferase-like (Major domain)"/>
    <property type="match status" value="1"/>
</dbReference>
<accession>A0ABX8Z5D4</accession>
<dbReference type="InterPro" id="IPR051798">
    <property type="entry name" value="Class-II_PLP-Dep_Aminotrans"/>
</dbReference>
<dbReference type="InterPro" id="IPR015421">
    <property type="entry name" value="PyrdxlP-dep_Trfase_major"/>
</dbReference>
<dbReference type="InterPro" id="IPR015422">
    <property type="entry name" value="PyrdxlP-dep_Trfase_small"/>
</dbReference>
<proteinExistence type="inferred from homology"/>
<keyword evidence="9" id="KW-1185">Reference proteome</keyword>
<comment type="cofactor">
    <cofactor evidence="1">
        <name>pyridoxal 5'-phosphate</name>
        <dbReference type="ChEBI" id="CHEBI:597326"/>
    </cofactor>
</comment>
<sequence length="378" mass="41749">MSFTKTIDRRATDSMKWDKYKNQDILPMWVADMDFPAPPSVIAALQARIAHGVLGYTNPPASLFDAVQSYAEAHYNWQIDADWIVWLPGLVQGLNLACRAVGESGDAVVTATPIYPPFLRAPGLSDRELIAVPLMEREDGVWIWDFAALEAAITPRTRLLLLCHPHNPVGRVWNRAELDQLLSIARQHNLIVCSDEIHCDLLLDEGLVHTPFATLDPDFSARTITLLAPSKTWNIPGLGCAFAVIPDPALRARFRREMAGLVPSVNALGYIGAEAAYRDDGQWHQSLIEVLRTNRQLLADAFAGSPLRITFPQATYLAWIDACSIDPVNPLPAFESLGVGLSDGRDFGFPGWLRINFGCPSDTVREAIARLSSLLQCK</sequence>
<evidence type="ECO:0000256" key="4">
    <source>
        <dbReference type="ARBA" id="ARBA00022898"/>
    </source>
</evidence>
<keyword evidence="4" id="KW-0663">Pyridoxal phosphate</keyword>
<comment type="similarity">
    <text evidence="6">Belongs to the class-II pyridoxal-phosphate-dependent aminotransferase family. MalY/PatB cystathionine beta-lyase subfamily.</text>
</comment>
<dbReference type="EMBL" id="CP081150">
    <property type="protein sequence ID" value="QZA76395.1"/>
    <property type="molecule type" value="Genomic_DNA"/>
</dbReference>
<protein>
    <recommendedName>
        <fullName evidence="3">Putative 8-amino-7-oxononanoate synthase</fullName>
        <ecNumber evidence="2">4.4.1.13</ecNumber>
    </recommendedName>
</protein>
<evidence type="ECO:0000259" key="7">
    <source>
        <dbReference type="Pfam" id="PF00155"/>
    </source>
</evidence>
<evidence type="ECO:0000313" key="9">
    <source>
        <dbReference type="Proteomes" id="UP000825679"/>
    </source>
</evidence>
<evidence type="ECO:0000256" key="5">
    <source>
        <dbReference type="ARBA" id="ARBA00023239"/>
    </source>
</evidence>
<dbReference type="GO" id="GO:0016829">
    <property type="term" value="F:lyase activity"/>
    <property type="evidence" value="ECO:0007669"/>
    <property type="project" value="UniProtKB-KW"/>
</dbReference>
<evidence type="ECO:0000313" key="8">
    <source>
        <dbReference type="EMBL" id="QZA76395.1"/>
    </source>
</evidence>
<feature type="domain" description="Aminotransferase class I/classII large" evidence="7">
    <location>
        <begin position="31"/>
        <end position="371"/>
    </location>
</feature>
<dbReference type="PANTHER" id="PTHR43525:SF1">
    <property type="entry name" value="PROTEIN MALY"/>
    <property type="match status" value="1"/>
</dbReference>
<dbReference type="InterPro" id="IPR004839">
    <property type="entry name" value="Aminotransferase_I/II_large"/>
</dbReference>
<evidence type="ECO:0000256" key="3">
    <source>
        <dbReference type="ARBA" id="ARBA00021531"/>
    </source>
</evidence>
<reference evidence="8 9" key="1">
    <citation type="submission" date="2021-08" db="EMBL/GenBank/DDBJ databases">
        <title>complete genome sequencing of Deefgea sp. D25.</title>
        <authorList>
            <person name="Bae J.-W."/>
            <person name="Gim D.-H."/>
        </authorList>
    </citation>
    <scope>NUCLEOTIDE SEQUENCE [LARGE SCALE GENOMIC DNA]</scope>
    <source>
        <strain evidence="8 9">D25</strain>
    </source>
</reference>
<gene>
    <name evidence="8" type="ORF">K4H28_08520</name>
</gene>